<feature type="compositionally biased region" description="Polar residues" evidence="2">
    <location>
        <begin position="90"/>
        <end position="99"/>
    </location>
</feature>
<dbReference type="CDD" id="cd00201">
    <property type="entry name" value="WW"/>
    <property type="match status" value="2"/>
</dbReference>
<feature type="compositionally biased region" description="Basic and acidic residues" evidence="2">
    <location>
        <begin position="186"/>
        <end position="195"/>
    </location>
</feature>
<accession>A0A9N9MS90</accession>
<feature type="region of interest" description="Disordered" evidence="2">
    <location>
        <begin position="384"/>
        <end position="417"/>
    </location>
</feature>
<keyword evidence="1" id="KW-0175">Coiled coil</keyword>
<feature type="region of interest" description="Disordered" evidence="2">
    <location>
        <begin position="596"/>
        <end position="616"/>
    </location>
</feature>
<dbReference type="EMBL" id="OU892281">
    <property type="protein sequence ID" value="CAG9769243.1"/>
    <property type="molecule type" value="Genomic_DNA"/>
</dbReference>
<feature type="compositionally biased region" description="Polar residues" evidence="2">
    <location>
        <begin position="200"/>
        <end position="214"/>
    </location>
</feature>
<gene>
    <name evidence="4" type="ORF">CEUTPL_LOCUS9756</name>
</gene>
<feature type="compositionally biased region" description="Polar residues" evidence="2">
    <location>
        <begin position="346"/>
        <end position="355"/>
    </location>
</feature>
<feature type="region of interest" description="Disordered" evidence="2">
    <location>
        <begin position="346"/>
        <end position="365"/>
    </location>
</feature>
<sequence>MDATVDDFFNEINQISTKNDPKEQLEEVWQECFDELTGYSYFWNTETDQVTWVPPKSYKPADDSNKKNIPPKPDNTEKGKKLFVPPVSASAHQNTSTSVKPEAKSKVYSIQEVVKHPPEKKPKVKSTAVTSITKPISRKQYSGRKLPFKRPEDSDEDEKIELITEYGGDSDSNEDSKIIQTNLSKQEAKPIESQKKGSLVGQTSSQNTIDTSNKVLPLVHPSKEEIIQSDEEDDDNEIDLLAKIQQRAQELKRLGGKVPIEVKKIIETTDLKKKDEKSKPISAFSLVAGYNSGSSEDEYEPQGIIPKLPIFPVAPIPETGHSTLFPATKPIDVKDFIVPEASMTSETATIDSNENGAPRSDFDSKAFQRKKRIGVSLVNNVKRPKGDIDDTPKTEFAGFGFKSENSKNGDSEPEASNAYPGFQKGGLLFVKSDVLQPATEEKHNNLKEDREEIKINKKETEDDYKILQEKLLFLGEGRQPVLPVQAMLIQAETLFLAMKEGGLKLSYLFKWLKEMCSELINLEKEAAPEGWLLQWDRSQKRYFYQNQASGVSQWHYPEPDVTRCDDAMDISTTPPPPDNIKAPKLVEPIVFGPQLPVDPPLPPSPPNIRSPTPPPPPIISMSMDVSQMLPAIPDVPLPPDPQPVVPPPPLPPLKTDQPLPPGVDLLPEAYNKPKEPAVKANDTLNTALDSFYSEIAEVAENSNSRSPARISETPIENAQLNVLTNTEVVKKKKKKVKLAQGLTMKKKAVSQLVEKWRNVQKNYSD</sequence>
<organism evidence="4 5">
    <name type="scientific">Ceutorhynchus assimilis</name>
    <name type="common">cabbage seed weevil</name>
    <dbReference type="NCBI Taxonomy" id="467358"/>
    <lineage>
        <taxon>Eukaryota</taxon>
        <taxon>Metazoa</taxon>
        <taxon>Ecdysozoa</taxon>
        <taxon>Arthropoda</taxon>
        <taxon>Hexapoda</taxon>
        <taxon>Insecta</taxon>
        <taxon>Pterygota</taxon>
        <taxon>Neoptera</taxon>
        <taxon>Endopterygota</taxon>
        <taxon>Coleoptera</taxon>
        <taxon>Polyphaga</taxon>
        <taxon>Cucujiformia</taxon>
        <taxon>Curculionidae</taxon>
        <taxon>Ceutorhynchinae</taxon>
        <taxon>Ceutorhynchus</taxon>
    </lineage>
</organism>
<evidence type="ECO:0000259" key="3">
    <source>
        <dbReference type="PROSITE" id="PS50020"/>
    </source>
</evidence>
<evidence type="ECO:0000256" key="2">
    <source>
        <dbReference type="SAM" id="MobiDB-lite"/>
    </source>
</evidence>
<dbReference type="SMART" id="SM00456">
    <property type="entry name" value="WW"/>
    <property type="match status" value="2"/>
</dbReference>
<dbReference type="AlphaFoldDB" id="A0A9N9MS90"/>
<dbReference type="PANTHER" id="PTHR46697">
    <property type="entry name" value="FORMIN-BINDING PROTEIN 4"/>
    <property type="match status" value="1"/>
</dbReference>
<feature type="domain" description="WW" evidence="3">
    <location>
        <begin position="525"/>
        <end position="559"/>
    </location>
</feature>
<proteinExistence type="predicted"/>
<feature type="coiled-coil region" evidence="1">
    <location>
        <begin position="443"/>
        <end position="470"/>
    </location>
</feature>
<evidence type="ECO:0000313" key="5">
    <source>
        <dbReference type="Proteomes" id="UP001152799"/>
    </source>
</evidence>
<dbReference type="PANTHER" id="PTHR46697:SF1">
    <property type="entry name" value="FORMIN-BINDING PROTEIN 4"/>
    <property type="match status" value="1"/>
</dbReference>
<dbReference type="OrthoDB" id="2444812at2759"/>
<dbReference type="PROSITE" id="PS50020">
    <property type="entry name" value="WW_DOMAIN_2"/>
    <property type="match status" value="2"/>
</dbReference>
<dbReference type="InterPro" id="IPR053076">
    <property type="entry name" value="WW_domain_protein"/>
</dbReference>
<dbReference type="InterPro" id="IPR036020">
    <property type="entry name" value="WW_dom_sf"/>
</dbReference>
<feature type="domain" description="WW" evidence="3">
    <location>
        <begin position="23"/>
        <end position="57"/>
    </location>
</feature>
<evidence type="ECO:0000256" key="1">
    <source>
        <dbReference type="SAM" id="Coils"/>
    </source>
</evidence>
<dbReference type="Proteomes" id="UP001152799">
    <property type="component" value="Chromosome 5"/>
</dbReference>
<dbReference type="SUPFAM" id="SSF51045">
    <property type="entry name" value="WW domain"/>
    <property type="match status" value="2"/>
</dbReference>
<dbReference type="PROSITE" id="PS01159">
    <property type="entry name" value="WW_DOMAIN_1"/>
    <property type="match status" value="1"/>
</dbReference>
<dbReference type="InterPro" id="IPR001202">
    <property type="entry name" value="WW_dom"/>
</dbReference>
<reference evidence="4" key="1">
    <citation type="submission" date="2022-01" db="EMBL/GenBank/DDBJ databases">
        <authorList>
            <person name="King R."/>
        </authorList>
    </citation>
    <scope>NUCLEOTIDE SEQUENCE</scope>
</reference>
<feature type="region of interest" description="Disordered" evidence="2">
    <location>
        <begin position="183"/>
        <end position="215"/>
    </location>
</feature>
<protein>
    <recommendedName>
        <fullName evidence="3">WW domain-containing protein</fullName>
    </recommendedName>
</protein>
<evidence type="ECO:0000313" key="4">
    <source>
        <dbReference type="EMBL" id="CAG9769243.1"/>
    </source>
</evidence>
<name>A0A9N9MS90_9CUCU</name>
<dbReference type="Gene3D" id="2.20.70.10">
    <property type="match status" value="2"/>
</dbReference>
<feature type="compositionally biased region" description="Basic and acidic residues" evidence="2">
    <location>
        <begin position="384"/>
        <end position="393"/>
    </location>
</feature>
<feature type="region of interest" description="Disordered" evidence="2">
    <location>
        <begin position="52"/>
        <end position="158"/>
    </location>
</feature>
<keyword evidence="5" id="KW-1185">Reference proteome</keyword>